<protein>
    <recommendedName>
        <fullName evidence="4">Beta-lactamase-inhibitor-like PepSY-like domain-containing protein</fullName>
    </recommendedName>
</protein>
<comment type="caution">
    <text evidence="2">The sequence shown here is derived from an EMBL/GenBank/DDBJ whole genome shotgun (WGS) entry which is preliminary data.</text>
</comment>
<feature type="chain" id="PRO_5038585250" description="Beta-lactamase-inhibitor-like PepSY-like domain-containing protein" evidence="1">
    <location>
        <begin position="22"/>
        <end position="120"/>
    </location>
</feature>
<evidence type="ECO:0000313" key="2">
    <source>
        <dbReference type="EMBL" id="MBO8469502.1"/>
    </source>
</evidence>
<dbReference type="EMBL" id="JADIMF010000111">
    <property type="protein sequence ID" value="MBO8469502.1"/>
    <property type="molecule type" value="Genomic_DNA"/>
</dbReference>
<gene>
    <name evidence="2" type="ORF">IAA72_06940</name>
</gene>
<reference evidence="2" key="2">
    <citation type="journal article" date="2021" name="PeerJ">
        <title>Extensive microbial diversity within the chicken gut microbiome revealed by metagenomics and culture.</title>
        <authorList>
            <person name="Gilroy R."/>
            <person name="Ravi A."/>
            <person name="Getino M."/>
            <person name="Pursley I."/>
            <person name="Horton D.L."/>
            <person name="Alikhan N.F."/>
            <person name="Baker D."/>
            <person name="Gharbi K."/>
            <person name="Hall N."/>
            <person name="Watson M."/>
            <person name="Adriaenssens E.M."/>
            <person name="Foster-Nyarko E."/>
            <person name="Jarju S."/>
            <person name="Secka A."/>
            <person name="Antonio M."/>
            <person name="Oren A."/>
            <person name="Chaudhuri R.R."/>
            <person name="La Ragione R."/>
            <person name="Hildebrand F."/>
            <person name="Pallen M.J."/>
        </authorList>
    </citation>
    <scope>NUCLEOTIDE SEQUENCE</scope>
    <source>
        <strain evidence="2">14700</strain>
    </source>
</reference>
<evidence type="ECO:0000256" key="1">
    <source>
        <dbReference type="SAM" id="SignalP"/>
    </source>
</evidence>
<keyword evidence="1" id="KW-0732">Signal</keyword>
<reference evidence="2" key="1">
    <citation type="submission" date="2020-10" db="EMBL/GenBank/DDBJ databases">
        <authorList>
            <person name="Gilroy R."/>
        </authorList>
    </citation>
    <scope>NUCLEOTIDE SEQUENCE</scope>
    <source>
        <strain evidence="2">14700</strain>
    </source>
</reference>
<dbReference type="AlphaFoldDB" id="A0A9D9ND81"/>
<evidence type="ECO:0000313" key="3">
    <source>
        <dbReference type="Proteomes" id="UP000810292"/>
    </source>
</evidence>
<dbReference type="Proteomes" id="UP000810292">
    <property type="component" value="Unassembled WGS sequence"/>
</dbReference>
<name>A0A9D9ND81_9SPIO</name>
<sequence>MRILVLLLSFLSLSLPLFSSAPVSGTIGQVAVEIAPGSITEIAIEAAGREYTESWLDDYASDKISFGEAYSEMLSSLLPLSDIIAGEEKNNAVTIMSLADGTVLSFIFRNGRIAAVTPAP</sequence>
<organism evidence="2 3">
    <name type="scientific">Candidatus Ornithospirochaeta stercoravium</name>
    <dbReference type="NCBI Taxonomy" id="2840897"/>
    <lineage>
        <taxon>Bacteria</taxon>
        <taxon>Pseudomonadati</taxon>
        <taxon>Spirochaetota</taxon>
        <taxon>Spirochaetia</taxon>
        <taxon>Spirochaetales</taxon>
        <taxon>Spirochaetaceae</taxon>
        <taxon>Spirochaetaceae incertae sedis</taxon>
        <taxon>Candidatus Ornithospirochaeta</taxon>
    </lineage>
</organism>
<evidence type="ECO:0008006" key="4">
    <source>
        <dbReference type="Google" id="ProtNLM"/>
    </source>
</evidence>
<feature type="signal peptide" evidence="1">
    <location>
        <begin position="1"/>
        <end position="21"/>
    </location>
</feature>
<accession>A0A9D9ND81</accession>
<proteinExistence type="predicted"/>